<proteinExistence type="predicted"/>
<accession>A0ABV6U188</accession>
<comment type="caution">
    <text evidence="2">The sequence shown here is derived from an EMBL/GenBank/DDBJ whole genome shotgun (WGS) entry which is preliminary data.</text>
</comment>
<feature type="region of interest" description="Disordered" evidence="1">
    <location>
        <begin position="1"/>
        <end position="26"/>
    </location>
</feature>
<feature type="compositionally biased region" description="Basic and acidic residues" evidence="1">
    <location>
        <begin position="14"/>
        <end position="24"/>
    </location>
</feature>
<protein>
    <submittedName>
        <fullName evidence="2">Uncharacterized protein</fullName>
    </submittedName>
</protein>
<name>A0ABV6U188_9ACTN</name>
<gene>
    <name evidence="2" type="ORF">ACFHYQ_07740</name>
</gene>
<dbReference type="Proteomes" id="UP001589870">
    <property type="component" value="Unassembled WGS sequence"/>
</dbReference>
<keyword evidence="3" id="KW-1185">Reference proteome</keyword>
<sequence>MRILSTEPSPIPQRQDREADREQVADPAARLAVRDALDEAFAYMVDDVRLAEVDGTLHIYVSVSPDAFAGPEHIRAAAREAYREAVSGGPTVVAPVVVAHVAVAGKGRTHS</sequence>
<dbReference type="EMBL" id="JBHMQT010000011">
    <property type="protein sequence ID" value="MFC0862186.1"/>
    <property type="molecule type" value="Genomic_DNA"/>
</dbReference>
<reference evidence="2 3" key="1">
    <citation type="submission" date="2024-09" db="EMBL/GenBank/DDBJ databases">
        <authorList>
            <person name="Sun Q."/>
            <person name="Mori K."/>
        </authorList>
    </citation>
    <scope>NUCLEOTIDE SEQUENCE [LARGE SCALE GENOMIC DNA]</scope>
    <source>
        <strain evidence="2 3">TBRC 1851</strain>
    </source>
</reference>
<evidence type="ECO:0000256" key="1">
    <source>
        <dbReference type="SAM" id="MobiDB-lite"/>
    </source>
</evidence>
<organism evidence="2 3">
    <name type="scientific">Sphaerimonospora cavernae</name>
    <dbReference type="NCBI Taxonomy" id="1740611"/>
    <lineage>
        <taxon>Bacteria</taxon>
        <taxon>Bacillati</taxon>
        <taxon>Actinomycetota</taxon>
        <taxon>Actinomycetes</taxon>
        <taxon>Streptosporangiales</taxon>
        <taxon>Streptosporangiaceae</taxon>
        <taxon>Sphaerimonospora</taxon>
    </lineage>
</organism>
<evidence type="ECO:0000313" key="2">
    <source>
        <dbReference type="EMBL" id="MFC0862186.1"/>
    </source>
</evidence>
<evidence type="ECO:0000313" key="3">
    <source>
        <dbReference type="Proteomes" id="UP001589870"/>
    </source>
</evidence>
<dbReference type="RefSeq" id="WP_394300400.1">
    <property type="nucleotide sequence ID" value="NZ_JBHMQT010000011.1"/>
</dbReference>